<dbReference type="InterPro" id="IPR006171">
    <property type="entry name" value="TOPRIM_dom"/>
</dbReference>
<feature type="domain" description="Toprim" evidence="8">
    <location>
        <begin position="419"/>
        <end position="533"/>
    </location>
</feature>
<dbReference type="Pfam" id="PF01751">
    <property type="entry name" value="Toprim"/>
    <property type="match status" value="1"/>
</dbReference>
<dbReference type="Pfam" id="PF00204">
    <property type="entry name" value="DNA_gyraseB"/>
    <property type="match status" value="1"/>
</dbReference>
<evidence type="ECO:0000256" key="1">
    <source>
        <dbReference type="ARBA" id="ARBA00000185"/>
    </source>
</evidence>
<keyword evidence="4" id="KW-0479">Metal-binding</keyword>
<sequence>MSMSNYEANDLKVLKGLDAVIKRPGMYIGSTDSNGLHHLIWEIFDNSIDEALGGFADNIKVTLKKDNSIIIEDNGRGIPITKHESGKSGVELVFTELHAGGKFGNGAYKTSGGLHGVGASVVNALSSKLEVSVFRDKKEYFTAFKQEEITTKTTLIGPSSKKGTRVQFWPNFDIFKKSKFSSEIIKEKLREASFLISNLKINYINEITNENIVFQTNEGIKEYVNFVGEGKKFISNVFYASGIAKNNIEIEISVAYTESYNETIYSFVNNVKTRDGGTHETAFKAALTKTINEWYSKNTNSKSKISFDGLDVREGIIAVVSLKVPESILEFVGQTKDKLGSPEAREAVEDFFSEKFNFYLNENKQEADKIIEKIKRTYEGRIAARNARNEARKVKNKLDTKKILSGKLTPAQSKISADKELFLVEGDSAGGSAKMGRDRKTQAILPLRGVVMNTDKVKLIDILANEELATIINTIGAGIGEDFDLKNSQYGKIIIMTDADVDGAHIQMLLLTFFWRYMKKLIEAGMIYIALPPLYKITIKNANNKSFYAWDEDGLREITSQYSHYEIQRYKGLGEMNADQLWDTTMNPKTRNIIKVSIDNQALTERNITTFMSDNPEARKTWINENIDFSSIDEFEIQK</sequence>
<dbReference type="InterPro" id="IPR000565">
    <property type="entry name" value="Topo_IIA_B"/>
</dbReference>
<dbReference type="GO" id="GO:0006265">
    <property type="term" value="P:DNA topological change"/>
    <property type="evidence" value="ECO:0007669"/>
    <property type="project" value="InterPro"/>
</dbReference>
<dbReference type="Pfam" id="PF02518">
    <property type="entry name" value="HATPase_c"/>
    <property type="match status" value="1"/>
</dbReference>
<dbReference type="FunFam" id="3.30.565.10:FF:000002">
    <property type="entry name" value="DNA gyrase subunit B"/>
    <property type="match status" value="1"/>
</dbReference>
<dbReference type="EMBL" id="QKUB01000008">
    <property type="protein sequence ID" value="PZV99813.1"/>
    <property type="molecule type" value="Genomic_DNA"/>
</dbReference>
<keyword evidence="6" id="KW-0238">DNA-binding</keyword>
<dbReference type="SMART" id="SM00433">
    <property type="entry name" value="TOP2c"/>
    <property type="match status" value="1"/>
</dbReference>
<dbReference type="SUPFAM" id="SSF54211">
    <property type="entry name" value="Ribosomal protein S5 domain 2-like"/>
    <property type="match status" value="1"/>
</dbReference>
<accession>A0A2W7G1I7</accession>
<dbReference type="GO" id="GO:0046872">
    <property type="term" value="F:metal ion binding"/>
    <property type="evidence" value="ECO:0007669"/>
    <property type="project" value="UniProtKB-KW"/>
</dbReference>
<dbReference type="InterPro" id="IPR013506">
    <property type="entry name" value="Topo_IIA_bsu_dom2"/>
</dbReference>
<reference evidence="9 10" key="1">
    <citation type="submission" date="2018-06" db="EMBL/GenBank/DDBJ databases">
        <title>Genomic Encyclopedia of Archaeal and Bacterial Type Strains, Phase II (KMG-II): from individual species to whole genera.</title>
        <authorList>
            <person name="Goeker M."/>
        </authorList>
    </citation>
    <scope>NUCLEOTIDE SEQUENCE [LARGE SCALE GENOMIC DNA]</scope>
    <source>
        <strain evidence="9 10">ATCC 51348</strain>
    </source>
</reference>
<protein>
    <recommendedName>
        <fullName evidence="3">DNA topoisomerase (ATP-hydrolyzing)</fullName>
        <ecNumber evidence="3">5.6.2.2</ecNumber>
    </recommendedName>
</protein>
<dbReference type="InterPro" id="IPR036890">
    <property type="entry name" value="HATPase_C_sf"/>
</dbReference>
<dbReference type="CDD" id="cd00822">
    <property type="entry name" value="TopoII_Trans_DNA_gyrase"/>
    <property type="match status" value="1"/>
</dbReference>
<dbReference type="InterPro" id="IPR013760">
    <property type="entry name" value="Topo_IIA-like_dom_sf"/>
</dbReference>
<dbReference type="Proteomes" id="UP000249646">
    <property type="component" value="Unassembled WGS sequence"/>
</dbReference>
<name>A0A2W7G1I7_9BACT</name>
<evidence type="ECO:0000256" key="3">
    <source>
        <dbReference type="ARBA" id="ARBA00012895"/>
    </source>
</evidence>
<dbReference type="PRINTS" id="PR00418">
    <property type="entry name" value="TPI2FAMILY"/>
</dbReference>
<evidence type="ECO:0000256" key="2">
    <source>
        <dbReference type="ARBA" id="ARBA00001946"/>
    </source>
</evidence>
<keyword evidence="10" id="KW-1185">Reference proteome</keyword>
<dbReference type="CDD" id="cd16928">
    <property type="entry name" value="HATPase_GyrB-like"/>
    <property type="match status" value="1"/>
</dbReference>
<evidence type="ECO:0000313" key="9">
    <source>
        <dbReference type="EMBL" id="PZV99813.1"/>
    </source>
</evidence>
<dbReference type="GO" id="GO:0005524">
    <property type="term" value="F:ATP binding"/>
    <property type="evidence" value="ECO:0007669"/>
    <property type="project" value="InterPro"/>
</dbReference>
<dbReference type="OrthoDB" id="9802808at2"/>
<dbReference type="SUPFAM" id="SSF55874">
    <property type="entry name" value="ATPase domain of HSP90 chaperone/DNA topoisomerase II/histidine kinase"/>
    <property type="match status" value="1"/>
</dbReference>
<dbReference type="InterPro" id="IPR020568">
    <property type="entry name" value="Ribosomal_Su5_D2-typ_SF"/>
</dbReference>
<comment type="caution">
    <text evidence="9">The sequence shown here is derived from an EMBL/GenBank/DDBJ whole genome shotgun (WGS) entry which is preliminary data.</text>
</comment>
<dbReference type="PRINTS" id="PR01159">
    <property type="entry name" value="DNAGYRASEB"/>
</dbReference>
<dbReference type="Gene3D" id="3.40.50.670">
    <property type="match status" value="1"/>
</dbReference>
<dbReference type="Pfam" id="PF00986">
    <property type="entry name" value="DNA_gyraseB_C"/>
    <property type="match status" value="1"/>
</dbReference>
<dbReference type="Gene3D" id="3.30.230.10">
    <property type="match status" value="1"/>
</dbReference>
<dbReference type="InterPro" id="IPR013759">
    <property type="entry name" value="Topo_IIA_B_C"/>
</dbReference>
<dbReference type="InterPro" id="IPR001241">
    <property type="entry name" value="Topo_IIA"/>
</dbReference>
<dbReference type="PROSITE" id="PS50880">
    <property type="entry name" value="TOPRIM"/>
    <property type="match status" value="1"/>
</dbReference>
<dbReference type="EC" id="5.6.2.2" evidence="3"/>
<evidence type="ECO:0000259" key="8">
    <source>
        <dbReference type="PROSITE" id="PS50880"/>
    </source>
</evidence>
<dbReference type="RefSeq" id="WP_111518750.1">
    <property type="nucleotide sequence ID" value="NZ_QKUB01000008.1"/>
</dbReference>
<dbReference type="InterPro" id="IPR003594">
    <property type="entry name" value="HATPase_dom"/>
</dbReference>
<dbReference type="SUPFAM" id="SSF56719">
    <property type="entry name" value="Type II DNA topoisomerase"/>
    <property type="match status" value="1"/>
</dbReference>
<dbReference type="InterPro" id="IPR014721">
    <property type="entry name" value="Ribsml_uS5_D2-typ_fold_subgr"/>
</dbReference>
<evidence type="ECO:0000313" key="10">
    <source>
        <dbReference type="Proteomes" id="UP000249646"/>
    </source>
</evidence>
<dbReference type="PANTHER" id="PTHR45866:SF12">
    <property type="entry name" value="DNA TOPOISOMERASE 4 SUBUNIT B"/>
    <property type="match status" value="1"/>
</dbReference>
<dbReference type="GO" id="GO:0034335">
    <property type="term" value="F:DNA negative supercoiling activity"/>
    <property type="evidence" value="ECO:0007669"/>
    <property type="project" value="UniProtKB-ARBA"/>
</dbReference>
<keyword evidence="5" id="KW-0460">Magnesium</keyword>
<keyword evidence="7 9" id="KW-0413">Isomerase</keyword>
<dbReference type="SMART" id="SM00387">
    <property type="entry name" value="HATPase_c"/>
    <property type="match status" value="1"/>
</dbReference>
<dbReference type="AlphaFoldDB" id="A0A2W7G1I7"/>
<dbReference type="Gene3D" id="3.30.565.10">
    <property type="entry name" value="Histidine kinase-like ATPase, C-terminal domain"/>
    <property type="match status" value="1"/>
</dbReference>
<dbReference type="PROSITE" id="PS00177">
    <property type="entry name" value="TOPOISOMERASE_II"/>
    <property type="match status" value="1"/>
</dbReference>
<organism evidence="9 10">
    <name type="scientific">Metamycoplasma auris</name>
    <dbReference type="NCBI Taxonomy" id="51363"/>
    <lineage>
        <taxon>Bacteria</taxon>
        <taxon>Bacillati</taxon>
        <taxon>Mycoplasmatota</taxon>
        <taxon>Mycoplasmoidales</taxon>
        <taxon>Metamycoplasmataceae</taxon>
        <taxon>Metamycoplasma</taxon>
    </lineage>
</organism>
<evidence type="ECO:0000256" key="6">
    <source>
        <dbReference type="ARBA" id="ARBA00023125"/>
    </source>
</evidence>
<dbReference type="NCBIfam" id="NF004189">
    <property type="entry name" value="PRK05644.1"/>
    <property type="match status" value="1"/>
</dbReference>
<dbReference type="GO" id="GO:0003677">
    <property type="term" value="F:DNA binding"/>
    <property type="evidence" value="ECO:0007669"/>
    <property type="project" value="UniProtKB-KW"/>
</dbReference>
<evidence type="ECO:0000256" key="7">
    <source>
        <dbReference type="ARBA" id="ARBA00023235"/>
    </source>
</evidence>
<dbReference type="PANTHER" id="PTHR45866">
    <property type="entry name" value="DNA GYRASE/TOPOISOMERASE SUBUNIT B"/>
    <property type="match status" value="1"/>
</dbReference>
<evidence type="ECO:0000256" key="5">
    <source>
        <dbReference type="ARBA" id="ARBA00022842"/>
    </source>
</evidence>
<gene>
    <name evidence="9" type="ORF">BCF89_10818</name>
</gene>
<evidence type="ECO:0000256" key="4">
    <source>
        <dbReference type="ARBA" id="ARBA00022723"/>
    </source>
</evidence>
<comment type="cofactor">
    <cofactor evidence="2">
        <name>Mg(2+)</name>
        <dbReference type="ChEBI" id="CHEBI:18420"/>
    </cofactor>
</comment>
<dbReference type="InterPro" id="IPR018522">
    <property type="entry name" value="TopoIIA_CS"/>
</dbReference>
<proteinExistence type="predicted"/>
<dbReference type="InterPro" id="IPR002288">
    <property type="entry name" value="DNA_gyrase_B_C"/>
</dbReference>
<comment type="catalytic activity">
    <reaction evidence="1">
        <text>ATP-dependent breakage, passage and rejoining of double-stranded DNA.</text>
        <dbReference type="EC" id="5.6.2.2"/>
    </reaction>
</comment>